<organism evidence="3">
    <name type="scientific">Salpingoeca rosetta (strain ATCC 50818 / BSB-021)</name>
    <dbReference type="NCBI Taxonomy" id="946362"/>
    <lineage>
        <taxon>Eukaryota</taxon>
        <taxon>Choanoflagellata</taxon>
        <taxon>Craspedida</taxon>
        <taxon>Salpingoecidae</taxon>
        <taxon>Salpingoeca</taxon>
    </lineage>
</organism>
<evidence type="ECO:0000313" key="3">
    <source>
        <dbReference type="Proteomes" id="UP000007799"/>
    </source>
</evidence>
<dbReference type="eggNOG" id="KOG4308">
    <property type="taxonomic scope" value="Eukaryota"/>
</dbReference>
<dbReference type="AlphaFoldDB" id="F2UKC0"/>
<keyword evidence="3" id="KW-1185">Reference proteome</keyword>
<accession>F2UKC0</accession>
<dbReference type="SUPFAM" id="SSF52540">
    <property type="entry name" value="P-loop containing nucleoside triphosphate hydrolases"/>
    <property type="match status" value="1"/>
</dbReference>
<feature type="region of interest" description="Disordered" evidence="1">
    <location>
        <begin position="150"/>
        <end position="169"/>
    </location>
</feature>
<dbReference type="PANTHER" id="PTHR47679:SF2">
    <property type="entry name" value="C-TERMINAL OF ROC (COR) DOMAIN-CONTAINING PROTEIN"/>
    <property type="match status" value="1"/>
</dbReference>
<reference evidence="2" key="1">
    <citation type="submission" date="2009-08" db="EMBL/GenBank/DDBJ databases">
        <title>Annotation of Salpingoeca rosetta.</title>
        <authorList>
            <consortium name="The Broad Institute Genome Sequencing Platform"/>
            <person name="Russ C."/>
            <person name="Cuomo C."/>
            <person name="Burger G."/>
            <person name="Gray M.W."/>
            <person name="Holland P.W.H."/>
            <person name="King N."/>
            <person name="Lang F.B.F."/>
            <person name="Roger A.J."/>
            <person name="Ruiz-Trillo I."/>
            <person name="Young S.K."/>
            <person name="Zeng Q."/>
            <person name="Gargeya S."/>
            <person name="Alvarado L."/>
            <person name="Berlin A."/>
            <person name="Chapman S.B."/>
            <person name="Chen Z."/>
            <person name="Freedman E."/>
            <person name="Gellesch M."/>
            <person name="Goldberg J."/>
            <person name="Griggs A."/>
            <person name="Gujja S."/>
            <person name="Heilman E."/>
            <person name="Heiman D."/>
            <person name="Howarth C."/>
            <person name="Mehta T."/>
            <person name="Neiman D."/>
            <person name="Pearson M."/>
            <person name="Roberts A."/>
            <person name="Saif S."/>
            <person name="Shea T."/>
            <person name="Shenoy N."/>
            <person name="Sisk P."/>
            <person name="Stolte C."/>
            <person name="Sykes S."/>
            <person name="White J."/>
            <person name="Yandava C."/>
            <person name="Haas B."/>
            <person name="Nusbaum C."/>
            <person name="Birren B."/>
        </authorList>
    </citation>
    <scope>NUCLEOTIDE SEQUENCE [LARGE SCALE GENOMIC DNA]</scope>
    <source>
        <strain evidence="2">ATCC 50818</strain>
    </source>
</reference>
<evidence type="ECO:0000313" key="2">
    <source>
        <dbReference type="EMBL" id="EGD77569.1"/>
    </source>
</evidence>
<feature type="compositionally biased region" description="Basic and acidic residues" evidence="1">
    <location>
        <begin position="572"/>
        <end position="583"/>
    </location>
</feature>
<evidence type="ECO:0000256" key="1">
    <source>
        <dbReference type="SAM" id="MobiDB-lite"/>
    </source>
</evidence>
<dbReference type="EMBL" id="GL832978">
    <property type="protein sequence ID" value="EGD77569.1"/>
    <property type="molecule type" value="Genomic_DNA"/>
</dbReference>
<feature type="compositionally biased region" description="Acidic residues" evidence="1">
    <location>
        <begin position="288"/>
        <end position="300"/>
    </location>
</feature>
<dbReference type="Gene3D" id="3.40.50.300">
    <property type="entry name" value="P-loop containing nucleotide triphosphate hydrolases"/>
    <property type="match status" value="1"/>
</dbReference>
<dbReference type="KEGG" id="sre:PTSG_08667"/>
<feature type="region of interest" description="Disordered" evidence="1">
    <location>
        <begin position="564"/>
        <end position="583"/>
    </location>
</feature>
<dbReference type="InterPro" id="IPR032675">
    <property type="entry name" value="LRR_dom_sf"/>
</dbReference>
<gene>
    <name evidence="2" type="ORF">PTSG_08667</name>
</gene>
<name>F2UKC0_SALR5</name>
<proteinExistence type="predicted"/>
<dbReference type="SMART" id="SM00368">
    <property type="entry name" value="LRR_RI"/>
    <property type="match status" value="5"/>
</dbReference>
<dbReference type="RefSeq" id="XP_004990457.1">
    <property type="nucleotide sequence ID" value="XM_004990400.1"/>
</dbReference>
<dbReference type="SUPFAM" id="SSF52047">
    <property type="entry name" value="RNI-like"/>
    <property type="match status" value="1"/>
</dbReference>
<dbReference type="InterPro" id="IPR027417">
    <property type="entry name" value="P-loop_NTPase"/>
</dbReference>
<dbReference type="PANTHER" id="PTHR47679">
    <property type="entry name" value="PROTEIN TORNADO 1"/>
    <property type="match status" value="1"/>
</dbReference>
<protein>
    <recommendedName>
        <fullName evidence="4">C-terminal of Roc (COR) domain-containing protein</fullName>
    </recommendedName>
</protein>
<dbReference type="Proteomes" id="UP000007799">
    <property type="component" value="Unassembled WGS sequence"/>
</dbReference>
<dbReference type="InParanoid" id="F2UKC0"/>
<sequence>MSGLIFISSRLQEAAHESMVLFQQLQTSNVHVYMEDMERQTTPEEQAATHEAVRNCQLAIILGTTDYGRNTEFSWDTHDQLQYIVHNRKPFFLINVRQCDFRHQYAREILKGWEPQFWWFVNPADSVGCVPPALMDELLQHFHAARLKEPSPCPADAERQSESPSETEQLPLQQWLAAHQLSDAIGNVLKRLDITSIPRLEQATAALRCTKLRRKIQRNPSALHQYKPGENVGQVLESMLKEARVNGEPLAPAQIARFVRACKLQTWRGNAVQDDNGARAPMDTSDAQQEEEAEEEEEAAAESGQQGNQMQEEADAPHPDADRTDYILGRLQYVDVEPDVFTKIFSIWNNACGPELSLSKARLGEAGALALAEALQENNTLHALDLSGADLGEAGGHHIAEVLKVNQALHTLNLSETRVGLDGAYLICLALKQNQTLHTLNLCSTLLGENGALALAGALKENRTLHTLDLDCNFLSDTAGTAIAQSLQQNKTLRALELNRFWGISDSILTSINAAVARNRRHHEALPSFLQHELTSHTTMSVFVCGDQGTGKSTLVRSLQVIGTPYDPQQSSRDEADRPDERTVGVELRRVRIPAPNMPAPALDEVGFGQRGAAALFSGATLGSGEDANHPANCDLHVFDFAGTAEYHVAHELMLSDHNAVFVVCVALSTDFNTFRSSLYRWLRFIKTRLHQAAAHSSHAPPPKVIVVGTRADQPHPGHRLAIDIGVTADVLRFEQGDALLASEEVASWFGGSMELHPHVVALNCHDTSSDELRQLGNLLHNIWEDVRARENQVPIVARAIGEACEQTKEGLWTIQNLMQDLAESAPDLEFIPDADRTIIRSSLSHLHVRGNLLWFQSMPSLRDHVFISPFWLLSTILGPALAPEDFHDIKQLRPRDGEVTLQEIRAVYGDLVPAEQVVDVLSNMLLCYELPPPGNDEAATPRYMLPFRLGATEGVEWADDGQAHVFGGRRFLIRESSGMLFPPGLFPRLQTRVAALFDAGSTSLWRKGFHGRLFDTIECFGRIDGDSSIDLWVRGMQGEAELAWLALSMVLFEAEEEAKGIAYDQLVLSHAHLASYRPSPAAYPLEQIEHALGAGQIRVSRMTPRDDGSGGKEGVMDELNSLLREDLFLGARAMASRTQS</sequence>
<evidence type="ECO:0008006" key="4">
    <source>
        <dbReference type="Google" id="ProtNLM"/>
    </source>
</evidence>
<feature type="region of interest" description="Disordered" evidence="1">
    <location>
        <begin position="272"/>
        <end position="322"/>
    </location>
</feature>
<dbReference type="Gene3D" id="3.80.10.10">
    <property type="entry name" value="Ribonuclease Inhibitor"/>
    <property type="match status" value="2"/>
</dbReference>
<dbReference type="GeneID" id="16071013"/>